<dbReference type="STRING" id="470145.BACCOP_03868"/>
<name>B3JPR8_9BACT</name>
<dbReference type="RefSeq" id="WP_007571462.1">
    <property type="nucleotide sequence ID" value="NZ_DS981509.1"/>
</dbReference>
<evidence type="ECO:0000313" key="1">
    <source>
        <dbReference type="EMBL" id="EDU99120.1"/>
    </source>
</evidence>
<proteinExistence type="predicted"/>
<dbReference type="Proteomes" id="UP000003146">
    <property type="component" value="Unassembled WGS sequence"/>
</dbReference>
<accession>B3JPR8</accession>
<organism evidence="1 2">
    <name type="scientific">Phocaeicola coprocola DSM 17136</name>
    <dbReference type="NCBI Taxonomy" id="470145"/>
    <lineage>
        <taxon>Bacteria</taxon>
        <taxon>Pseudomonadati</taxon>
        <taxon>Bacteroidota</taxon>
        <taxon>Bacteroidia</taxon>
        <taxon>Bacteroidales</taxon>
        <taxon>Bacteroidaceae</taxon>
        <taxon>Phocaeicola</taxon>
    </lineage>
</organism>
<dbReference type="AlphaFoldDB" id="B3JPR8"/>
<dbReference type="EMBL" id="ABIY02000122">
    <property type="protein sequence ID" value="EDU99120.1"/>
    <property type="molecule type" value="Genomic_DNA"/>
</dbReference>
<dbReference type="GeneID" id="79858459"/>
<dbReference type="OrthoDB" id="9785181at2"/>
<protein>
    <submittedName>
        <fullName evidence="1">Uncharacterized protein</fullName>
    </submittedName>
</protein>
<sequence length="170" mass="20481">MGQITNNEFLSSVLNAEVWKKVSDESLSMEMIEKFQDKLDWETLSQNRNILWTTAGIAKFAGKINWSDFSQYCNANILTEENLHKFKEKWNWKTLSSRDEIYNNWTLLDKFVDMMDWADIIDNWDIERAEEFIERYQQYIPLNKFQTSRLWDKLVEVKAERLLKETIYSI</sequence>
<reference evidence="1 2" key="1">
    <citation type="submission" date="2008-04" db="EMBL/GenBank/DDBJ databases">
        <title>Draft genome sequence of Bacteroides coprocola (DSM 17136).</title>
        <authorList>
            <person name="Sudarsanam P."/>
            <person name="Ley R."/>
            <person name="Guruge J."/>
            <person name="Turnbaugh P.J."/>
            <person name="Mahowald M."/>
            <person name="Liep D."/>
            <person name="Gordon J."/>
        </authorList>
    </citation>
    <scope>NUCLEOTIDE SEQUENCE [LARGE SCALE GENOMIC DNA]</scope>
    <source>
        <strain evidence="1 2">DSM 17136</strain>
    </source>
</reference>
<dbReference type="HOGENOM" id="CLU_1486217_0_0_10"/>
<reference evidence="1 2" key="2">
    <citation type="submission" date="2008-04" db="EMBL/GenBank/DDBJ databases">
        <authorList>
            <person name="Fulton L."/>
            <person name="Clifton S."/>
            <person name="Fulton B."/>
            <person name="Xu J."/>
            <person name="Minx P."/>
            <person name="Pepin K.H."/>
            <person name="Johnson M."/>
            <person name="Thiruvilangam P."/>
            <person name="Bhonagiri V."/>
            <person name="Nash W.E."/>
            <person name="Mardis E.R."/>
            <person name="Wilson R.K."/>
        </authorList>
    </citation>
    <scope>NUCLEOTIDE SEQUENCE [LARGE SCALE GENOMIC DNA]</scope>
    <source>
        <strain evidence="1 2">DSM 17136</strain>
    </source>
</reference>
<gene>
    <name evidence="1" type="ORF">BACCOP_03868</name>
</gene>
<dbReference type="eggNOG" id="ENOG5030DGQ">
    <property type="taxonomic scope" value="Bacteria"/>
</dbReference>
<comment type="caution">
    <text evidence="1">The sequence shown here is derived from an EMBL/GenBank/DDBJ whole genome shotgun (WGS) entry which is preliminary data.</text>
</comment>
<evidence type="ECO:0000313" key="2">
    <source>
        <dbReference type="Proteomes" id="UP000003146"/>
    </source>
</evidence>